<reference evidence="2 3" key="1">
    <citation type="submission" date="2023-01" db="EMBL/GenBank/DDBJ databases">
        <title>Analysis of 21 Apiospora genomes using comparative genomics revels a genus with tremendous synthesis potential of carbohydrate active enzymes and secondary metabolites.</title>
        <authorList>
            <person name="Sorensen T."/>
        </authorList>
    </citation>
    <scope>NUCLEOTIDE SEQUENCE [LARGE SCALE GENOMIC DNA]</scope>
    <source>
        <strain evidence="2 3">CBS 83171</strain>
    </source>
</reference>
<dbReference type="EMBL" id="JAQQWM010000005">
    <property type="protein sequence ID" value="KAK8063266.1"/>
    <property type="molecule type" value="Genomic_DNA"/>
</dbReference>
<organism evidence="2 3">
    <name type="scientific">Apiospora saccharicola</name>
    <dbReference type="NCBI Taxonomy" id="335842"/>
    <lineage>
        <taxon>Eukaryota</taxon>
        <taxon>Fungi</taxon>
        <taxon>Dikarya</taxon>
        <taxon>Ascomycota</taxon>
        <taxon>Pezizomycotina</taxon>
        <taxon>Sordariomycetes</taxon>
        <taxon>Xylariomycetidae</taxon>
        <taxon>Amphisphaeriales</taxon>
        <taxon>Apiosporaceae</taxon>
        <taxon>Apiospora</taxon>
    </lineage>
</organism>
<proteinExistence type="predicted"/>
<gene>
    <name evidence="2" type="ORF">PG996_007918</name>
</gene>
<accession>A0ABR1UWF0</accession>
<dbReference type="Proteomes" id="UP001446871">
    <property type="component" value="Unassembled WGS sequence"/>
</dbReference>
<evidence type="ECO:0000313" key="2">
    <source>
        <dbReference type="EMBL" id="KAK8063266.1"/>
    </source>
</evidence>
<protein>
    <submittedName>
        <fullName evidence="2">Uncharacterized protein</fullName>
    </submittedName>
</protein>
<keyword evidence="3" id="KW-1185">Reference proteome</keyword>
<sequence length="314" mass="35863">MPHWKRIDIDRVTDDWNSWPYQEEDITSDWNQAPCTLIDAWESAFHPRDALGRRKPIGQCINEDACLWLIEHKIGFNSRPGPGGIPVQHLAEAAVMKKTRVVQALLAHFQSSLTPKKYQRAVALALQATTRPWIGPNPPRPRPQARAAARNSTGRTYPDGHETVIEMLFQACLWWGSFKQDLNRKYDRGILAHAVKYAPRNANYLLKKQMELGITDQRDVRAALLEAVEYCGRGYTQRLQFIGTVLPHNVELACDTDKLSEGPDSWGQEVDGLRRAVALKIQETCARTSNFTVASYFASWVGSEWFEEWFIRLM</sequence>
<name>A0ABR1UWF0_9PEZI</name>
<evidence type="ECO:0000313" key="3">
    <source>
        <dbReference type="Proteomes" id="UP001446871"/>
    </source>
</evidence>
<evidence type="ECO:0000256" key="1">
    <source>
        <dbReference type="SAM" id="MobiDB-lite"/>
    </source>
</evidence>
<feature type="region of interest" description="Disordered" evidence="1">
    <location>
        <begin position="132"/>
        <end position="156"/>
    </location>
</feature>
<comment type="caution">
    <text evidence="2">The sequence shown here is derived from an EMBL/GenBank/DDBJ whole genome shotgun (WGS) entry which is preliminary data.</text>
</comment>